<evidence type="ECO:0000256" key="1">
    <source>
        <dbReference type="ARBA" id="ARBA00007583"/>
    </source>
</evidence>
<feature type="domain" description="Stealth protein CR1 conserved region 1" evidence="4">
    <location>
        <begin position="65"/>
        <end position="87"/>
    </location>
</feature>
<dbReference type="Pfam" id="PF17103">
    <property type="entry name" value="Stealth_CR4"/>
    <property type="match status" value="1"/>
</dbReference>
<evidence type="ECO:0000313" key="6">
    <source>
        <dbReference type="EMBL" id="KAF0302299.1"/>
    </source>
</evidence>
<evidence type="ECO:0000259" key="4">
    <source>
        <dbReference type="Pfam" id="PF17101"/>
    </source>
</evidence>
<comment type="similarity">
    <text evidence="1">Belongs to the stealth family.</text>
</comment>
<dbReference type="PANTHER" id="PTHR24045:SF0">
    <property type="entry name" value="N-ACETYLGLUCOSAMINE-1-PHOSPHOTRANSFERASE SUBUNITS ALPHA_BETA"/>
    <property type="match status" value="1"/>
</dbReference>
<sequence>MLAWSGISSRRRRRSMKAFIGISTTIMLYVASGRLVREAFPSLSADHCSDNLLGRRLLAGSCPHEPIDAVYTWVNGSDPEFRRQLSETLVHLGHPPANESVNDSRFADNDELRYSLRSLEQHAPWVRRVYLVTNGQVPAWLDLDDPRITVVTHEEIFPNKSHLPTFSSPAIESHLHRIKGLSEHFLYFNDDFFLGQPVVLEDFVSPRGEYLTYLWPSRGGAFNQSSAHSRSLAHVDRLFTQRYGPEERRAAAHRIGERRYRTRDGPRNAWSYVQVPSLPQKATRKLMEVLAKPRRFICLNNDFSDSTAGRIKWVRDMMRFLLETLFPWSSQFELTSPTYGHA</sequence>
<accession>A0A6A4WAT4</accession>
<dbReference type="InterPro" id="IPR031356">
    <property type="entry name" value="Stealth_CR4"/>
</dbReference>
<dbReference type="Proteomes" id="UP000440578">
    <property type="component" value="Unassembled WGS sequence"/>
</dbReference>
<reference evidence="6 7" key="1">
    <citation type="submission" date="2019-07" db="EMBL/GenBank/DDBJ databases">
        <title>Draft genome assembly of a fouling barnacle, Amphibalanus amphitrite (Darwin, 1854): The first reference genome for Thecostraca.</title>
        <authorList>
            <person name="Kim W."/>
        </authorList>
    </citation>
    <scope>NUCLEOTIDE SEQUENCE [LARGE SCALE GENOMIC DNA]</scope>
    <source>
        <strain evidence="6">SNU_AA5</strain>
        <tissue evidence="6">Soma without cirri and trophi</tissue>
    </source>
</reference>
<evidence type="ECO:0000259" key="3">
    <source>
        <dbReference type="Pfam" id="PF11380"/>
    </source>
</evidence>
<proteinExistence type="inferred from homology"/>
<dbReference type="EMBL" id="VIIS01001074">
    <property type="protein sequence ID" value="KAF0302299.1"/>
    <property type="molecule type" value="Genomic_DNA"/>
</dbReference>
<comment type="caution">
    <text evidence="6">The sequence shown here is derived from an EMBL/GenBank/DDBJ whole genome shotgun (WGS) entry which is preliminary data.</text>
</comment>
<dbReference type="InterPro" id="IPR047141">
    <property type="entry name" value="Stealth"/>
</dbReference>
<dbReference type="OrthoDB" id="263283at2759"/>
<feature type="domain" description="Stealth protein CR4 conserved region 4" evidence="5">
    <location>
        <begin position="288"/>
        <end position="337"/>
    </location>
</feature>
<keyword evidence="7" id="KW-1185">Reference proteome</keyword>
<dbReference type="Pfam" id="PF11380">
    <property type="entry name" value="Stealth_CR2"/>
    <property type="match status" value="1"/>
</dbReference>
<gene>
    <name evidence="6" type="ORF">FJT64_025598</name>
</gene>
<dbReference type="InterPro" id="IPR031358">
    <property type="entry name" value="Stealth_CR1"/>
</dbReference>
<evidence type="ECO:0000313" key="7">
    <source>
        <dbReference type="Proteomes" id="UP000440578"/>
    </source>
</evidence>
<name>A0A6A4WAT4_AMPAM</name>
<dbReference type="InterPro" id="IPR021520">
    <property type="entry name" value="Stealth_CR2"/>
</dbReference>
<dbReference type="PANTHER" id="PTHR24045">
    <property type="match status" value="1"/>
</dbReference>
<evidence type="ECO:0000256" key="2">
    <source>
        <dbReference type="ARBA" id="ARBA00022679"/>
    </source>
</evidence>
<dbReference type="AlphaFoldDB" id="A0A6A4WAT4"/>
<evidence type="ECO:0000259" key="5">
    <source>
        <dbReference type="Pfam" id="PF17103"/>
    </source>
</evidence>
<dbReference type="Pfam" id="PF17101">
    <property type="entry name" value="Stealth_CR1"/>
    <property type="match status" value="1"/>
</dbReference>
<organism evidence="6 7">
    <name type="scientific">Amphibalanus amphitrite</name>
    <name type="common">Striped barnacle</name>
    <name type="synonym">Balanus amphitrite</name>
    <dbReference type="NCBI Taxonomy" id="1232801"/>
    <lineage>
        <taxon>Eukaryota</taxon>
        <taxon>Metazoa</taxon>
        <taxon>Ecdysozoa</taxon>
        <taxon>Arthropoda</taxon>
        <taxon>Crustacea</taxon>
        <taxon>Multicrustacea</taxon>
        <taxon>Cirripedia</taxon>
        <taxon>Thoracica</taxon>
        <taxon>Thoracicalcarea</taxon>
        <taxon>Balanomorpha</taxon>
        <taxon>Balanoidea</taxon>
        <taxon>Balanidae</taxon>
        <taxon>Amphibalaninae</taxon>
        <taxon>Amphibalanus</taxon>
    </lineage>
</organism>
<dbReference type="GO" id="GO:0016772">
    <property type="term" value="F:transferase activity, transferring phosphorus-containing groups"/>
    <property type="evidence" value="ECO:0007669"/>
    <property type="project" value="InterPro"/>
</dbReference>
<feature type="domain" description="Stealth protein CR2 conserved region 2" evidence="3">
    <location>
        <begin position="105"/>
        <end position="208"/>
    </location>
</feature>
<keyword evidence="2 6" id="KW-0808">Transferase</keyword>
<protein>
    <submittedName>
        <fullName evidence="6">Exopolysaccharide phosphotransferase</fullName>
    </submittedName>
</protein>
<dbReference type="GO" id="GO:0005794">
    <property type="term" value="C:Golgi apparatus"/>
    <property type="evidence" value="ECO:0007669"/>
    <property type="project" value="TreeGrafter"/>
</dbReference>